<evidence type="ECO:0000256" key="2">
    <source>
        <dbReference type="ARBA" id="ARBA00023043"/>
    </source>
</evidence>
<dbReference type="PANTHER" id="PTHR24189:SF50">
    <property type="entry name" value="ANKYRIN REPEAT AND SOCS BOX PROTEIN 2"/>
    <property type="match status" value="1"/>
</dbReference>
<dbReference type="PANTHER" id="PTHR24189">
    <property type="entry name" value="MYOTROPHIN"/>
    <property type="match status" value="1"/>
</dbReference>
<gene>
    <name evidence="3" type="ORF">C6T04_08125</name>
</gene>
<dbReference type="InterPro" id="IPR036770">
    <property type="entry name" value="Ankyrin_rpt-contain_sf"/>
</dbReference>
<dbReference type="PROSITE" id="PS50297">
    <property type="entry name" value="ANK_REP_REGION"/>
    <property type="match status" value="2"/>
</dbReference>
<dbReference type="Pfam" id="PF12796">
    <property type="entry name" value="Ank_2"/>
    <property type="match status" value="1"/>
</dbReference>
<evidence type="ECO:0000256" key="1">
    <source>
        <dbReference type="ARBA" id="ARBA00022737"/>
    </source>
</evidence>
<dbReference type="Gene3D" id="1.25.40.20">
    <property type="entry name" value="Ankyrin repeat-containing domain"/>
    <property type="match status" value="2"/>
</dbReference>
<protein>
    <submittedName>
        <fullName evidence="3">Ankyrin repeat domain-containing protein</fullName>
    </submittedName>
</protein>
<dbReference type="Pfam" id="PF13637">
    <property type="entry name" value="Ank_4"/>
    <property type="match status" value="1"/>
</dbReference>
<organism evidence="3 4">
    <name type="scientific">Campylobacter coli</name>
    <dbReference type="NCBI Taxonomy" id="195"/>
    <lineage>
        <taxon>Bacteria</taxon>
        <taxon>Pseudomonadati</taxon>
        <taxon>Campylobacterota</taxon>
        <taxon>Epsilonproteobacteria</taxon>
        <taxon>Campylobacterales</taxon>
        <taxon>Campylobacteraceae</taxon>
        <taxon>Campylobacter</taxon>
    </lineage>
</organism>
<name>A0A401C245_CAMCO</name>
<dbReference type="AlphaFoldDB" id="A0A401C245"/>
<keyword evidence="2" id="KW-0040">ANK repeat</keyword>
<proteinExistence type="predicted"/>
<dbReference type="EMBL" id="AACGFG010000013">
    <property type="protein sequence ID" value="EAK4358872.1"/>
    <property type="molecule type" value="Genomic_DNA"/>
</dbReference>
<dbReference type="SUPFAM" id="SSF48403">
    <property type="entry name" value="Ankyrin repeat"/>
    <property type="match status" value="1"/>
</dbReference>
<reference evidence="3 4" key="1">
    <citation type="submission" date="2018-06" db="EMBL/GenBank/DDBJ databases">
        <authorList>
            <consortium name="NARMS: The National Antimicrobial Resistance Monitoring System"/>
        </authorList>
    </citation>
    <scope>NUCLEOTIDE SEQUENCE [LARGE SCALE GENOMIC DNA]</scope>
    <source>
        <strain evidence="3 4">FSIS11807978</strain>
    </source>
</reference>
<keyword evidence="1" id="KW-0677">Repeat</keyword>
<dbReference type="PROSITE" id="PS50088">
    <property type="entry name" value="ANK_REPEAT"/>
    <property type="match status" value="2"/>
</dbReference>
<evidence type="ECO:0000313" key="4">
    <source>
        <dbReference type="Proteomes" id="UP000365807"/>
    </source>
</evidence>
<dbReference type="RefSeq" id="WP_002847242.1">
    <property type="nucleotide sequence ID" value="NZ_CAKKKR010000237.1"/>
</dbReference>
<dbReference type="Proteomes" id="UP000365807">
    <property type="component" value="Unassembled WGS sequence"/>
</dbReference>
<dbReference type="InterPro" id="IPR050745">
    <property type="entry name" value="Multifunctional_regulatory"/>
</dbReference>
<evidence type="ECO:0000313" key="3">
    <source>
        <dbReference type="EMBL" id="EAK4358872.1"/>
    </source>
</evidence>
<sequence length="413" mass="47440">MRLLFILFCCFLGLKAENLITCDYIKNNKAQVFQDSPKQDYLDIASTCDFSLKNQAFTKRLYQLANEIRGGNAACSGIEYFPKLQEFDFLLLKISIDPIEYQKGLDAPENLEKKYTLLRSYFRYWAYQSIGNFRLYQEFWQEYNNAIEPLEQYFENNFKFDKGSNIYYTTNALNEFLNWAVGETKIYKDISPLAKVLSNKKHSITYIQDFIYTNNLNRDELTIGLQAALLNQRNKDILNLLIRLGARIDEGYENALFYALENYDNTKFLLELALNVNSANTFGKTPLFYAIEFKRKDIVSLLLEYGTDVNKKYINDNEKLALSANIGGNTPYFITFCALEHTSKNVLMHAAAYGDVEILKMLVAKGADINEIDDLGFNALDFALAANQKDNANYLQSLGLKPNENLIYGGSLE</sequence>
<accession>A0A401C245</accession>
<comment type="caution">
    <text evidence="3">The sequence shown here is derived from an EMBL/GenBank/DDBJ whole genome shotgun (WGS) entry which is preliminary data.</text>
</comment>
<dbReference type="InterPro" id="IPR002110">
    <property type="entry name" value="Ankyrin_rpt"/>
</dbReference>
<dbReference type="SMART" id="SM00248">
    <property type="entry name" value="ANK"/>
    <property type="match status" value="5"/>
</dbReference>